<accession>A0ABQ3FDZ0</accession>
<dbReference type="InterPro" id="IPR043163">
    <property type="entry name" value="DsrC-like_N"/>
</dbReference>
<dbReference type="NCBIfam" id="TIGR03342">
    <property type="entry name" value="dsrC_tusE_dsvC"/>
    <property type="match status" value="1"/>
</dbReference>
<evidence type="ECO:0000256" key="2">
    <source>
        <dbReference type="ARBA" id="ARBA00022490"/>
    </source>
</evidence>
<organism evidence="4 5">
    <name type="scientific">Kushneria pakistanensis</name>
    <dbReference type="NCBI Taxonomy" id="1508770"/>
    <lineage>
        <taxon>Bacteria</taxon>
        <taxon>Pseudomonadati</taxon>
        <taxon>Pseudomonadota</taxon>
        <taxon>Gammaproteobacteria</taxon>
        <taxon>Oceanospirillales</taxon>
        <taxon>Halomonadaceae</taxon>
        <taxon>Kushneria</taxon>
    </lineage>
</organism>
<sequence length="123" mass="13795">MLRTPNPMTQNTDTLTLADGTEIALDSDGHLQNLNNWSPEVAQQMAEREGRVLTPAHWEVIELLRDFYTRFEMAPAMRALVKTARQQLGEEKGTSLYLMSLFPESPARVAARLAGLPRPTNCL</sequence>
<dbReference type="PIRSF" id="PIRSF006223">
    <property type="entry name" value="DsrC_TusE"/>
    <property type="match status" value="1"/>
</dbReference>
<proteinExistence type="inferred from homology"/>
<gene>
    <name evidence="4" type="ORF">GCM10010082_09780</name>
</gene>
<dbReference type="InterPro" id="IPR025526">
    <property type="entry name" value="DsrC-like_dom_sf"/>
</dbReference>
<keyword evidence="3" id="KW-0808">Transferase</keyword>
<keyword evidence="5" id="KW-1185">Reference proteome</keyword>
<dbReference type="PANTHER" id="PTHR37010:SF1">
    <property type="entry name" value="SULFURTRANSFERASE TUSE"/>
    <property type="match status" value="1"/>
</dbReference>
<comment type="similarity">
    <text evidence="3">Belongs to the dsrC/tusE family.</text>
</comment>
<dbReference type="Proteomes" id="UP000604243">
    <property type="component" value="Unassembled WGS sequence"/>
</dbReference>
<name>A0ABQ3FDZ0_9GAMM</name>
<dbReference type="Gene3D" id="3.30.1420.10">
    <property type="match status" value="1"/>
</dbReference>
<comment type="subcellular location">
    <subcellularLocation>
        <location evidence="1">Cytoplasm</location>
    </subcellularLocation>
</comment>
<dbReference type="InterPro" id="IPR007453">
    <property type="entry name" value="DsrC/TusE"/>
</dbReference>
<keyword evidence="2" id="KW-0963">Cytoplasm</keyword>
<dbReference type="PANTHER" id="PTHR37010">
    <property type="entry name" value="SULFURTRANSFERASE TUSE"/>
    <property type="match status" value="1"/>
</dbReference>
<protein>
    <recommendedName>
        <fullName evidence="3">Sulfurtransferase</fullName>
        <ecNumber evidence="3">2.8.1.-</ecNumber>
    </recommendedName>
</protein>
<dbReference type="Gene3D" id="1.10.10.370">
    <property type="entry name" value="DsrC-like protein, C-terminal domain"/>
    <property type="match status" value="1"/>
</dbReference>
<evidence type="ECO:0000256" key="1">
    <source>
        <dbReference type="ARBA" id="ARBA00004496"/>
    </source>
</evidence>
<reference evidence="5" key="1">
    <citation type="journal article" date="2019" name="Int. J. Syst. Evol. Microbiol.">
        <title>The Global Catalogue of Microorganisms (GCM) 10K type strain sequencing project: providing services to taxonomists for standard genome sequencing and annotation.</title>
        <authorList>
            <consortium name="The Broad Institute Genomics Platform"/>
            <consortium name="The Broad Institute Genome Sequencing Center for Infectious Disease"/>
            <person name="Wu L."/>
            <person name="Ma J."/>
        </authorList>
    </citation>
    <scope>NUCLEOTIDE SEQUENCE [LARGE SCALE GENOMIC DNA]</scope>
    <source>
        <strain evidence="5">KCTC 42082</strain>
    </source>
</reference>
<evidence type="ECO:0000313" key="5">
    <source>
        <dbReference type="Proteomes" id="UP000604243"/>
    </source>
</evidence>
<dbReference type="SUPFAM" id="SSF69721">
    <property type="entry name" value="DsrC, the gamma subunit of dissimilatory sulfite reductase"/>
    <property type="match status" value="1"/>
</dbReference>
<dbReference type="Pfam" id="PF04358">
    <property type="entry name" value="DsrC"/>
    <property type="match status" value="1"/>
</dbReference>
<comment type="caution">
    <text evidence="4">The sequence shown here is derived from an EMBL/GenBank/DDBJ whole genome shotgun (WGS) entry which is preliminary data.</text>
</comment>
<dbReference type="InterPro" id="IPR042072">
    <property type="entry name" value="DsrC-like_C"/>
</dbReference>
<comment type="function">
    <text evidence="3">Part of a sulfur-relay system.</text>
</comment>
<evidence type="ECO:0000256" key="3">
    <source>
        <dbReference type="PIRNR" id="PIRNR006223"/>
    </source>
</evidence>
<evidence type="ECO:0000313" key="4">
    <source>
        <dbReference type="EMBL" id="GHC20022.1"/>
    </source>
</evidence>
<dbReference type="EMBL" id="BMZM01000001">
    <property type="protein sequence ID" value="GHC20022.1"/>
    <property type="molecule type" value="Genomic_DNA"/>
</dbReference>
<dbReference type="EC" id="2.8.1.-" evidence="3"/>